<evidence type="ECO:0000313" key="2">
    <source>
        <dbReference type="Proteomes" id="UP001207468"/>
    </source>
</evidence>
<proteinExistence type="predicted"/>
<protein>
    <submittedName>
        <fullName evidence="1">Uncharacterized protein</fullName>
    </submittedName>
</protein>
<name>A0ACC0U3Z5_9AGAM</name>
<keyword evidence="2" id="KW-1185">Reference proteome</keyword>
<dbReference type="Proteomes" id="UP001207468">
    <property type="component" value="Unassembled WGS sequence"/>
</dbReference>
<dbReference type="EMBL" id="JAGFNK010000170">
    <property type="protein sequence ID" value="KAI9462141.1"/>
    <property type="molecule type" value="Genomic_DNA"/>
</dbReference>
<organism evidence="1 2">
    <name type="scientific">Russula earlei</name>
    <dbReference type="NCBI Taxonomy" id="71964"/>
    <lineage>
        <taxon>Eukaryota</taxon>
        <taxon>Fungi</taxon>
        <taxon>Dikarya</taxon>
        <taxon>Basidiomycota</taxon>
        <taxon>Agaricomycotina</taxon>
        <taxon>Agaricomycetes</taxon>
        <taxon>Russulales</taxon>
        <taxon>Russulaceae</taxon>
        <taxon>Russula</taxon>
    </lineage>
</organism>
<reference evidence="1" key="1">
    <citation type="submission" date="2021-03" db="EMBL/GenBank/DDBJ databases">
        <title>Evolutionary priming and transition to the ectomycorrhizal habit in an iconic lineage of mushroom-forming fungi: is preadaptation a requirement?</title>
        <authorList>
            <consortium name="DOE Joint Genome Institute"/>
            <person name="Looney B.P."/>
            <person name="Miyauchi S."/>
            <person name="Morin E."/>
            <person name="Drula E."/>
            <person name="Courty P.E."/>
            <person name="Chicoki N."/>
            <person name="Fauchery L."/>
            <person name="Kohler A."/>
            <person name="Kuo A."/>
            <person name="LaButti K."/>
            <person name="Pangilinan J."/>
            <person name="Lipzen A."/>
            <person name="Riley R."/>
            <person name="Andreopoulos W."/>
            <person name="He G."/>
            <person name="Johnson J."/>
            <person name="Barry K.W."/>
            <person name="Grigoriev I.V."/>
            <person name="Nagy L."/>
            <person name="Hibbett D."/>
            <person name="Henrissat B."/>
            <person name="Matheny P.B."/>
            <person name="Labbe J."/>
            <person name="Martin A.F."/>
        </authorList>
    </citation>
    <scope>NUCLEOTIDE SEQUENCE</scope>
    <source>
        <strain evidence="1">BPL698</strain>
    </source>
</reference>
<gene>
    <name evidence="1" type="ORF">F5148DRAFT_233892</name>
</gene>
<comment type="caution">
    <text evidence="1">The sequence shown here is derived from an EMBL/GenBank/DDBJ whole genome shotgun (WGS) entry which is preliminary data.</text>
</comment>
<evidence type="ECO:0000313" key="1">
    <source>
        <dbReference type="EMBL" id="KAI9462141.1"/>
    </source>
</evidence>
<sequence>MDFRNPGDSALWSYLAPQEDQTSVWSETADNLQPVNFDSLPGGSADIDWNTLSDIFGSLPNGDGTFTAIDDTFPATSAPSPDSFGSGSFDYLNTVRAQCLAVNRQQLTSLVASQDFHPPWEMPMPPFLEVDSVPSSANDDSWVELTPESSQPPPVLDSVPVPNGFVSPAATSQVDSTWPFDFPWLLGYPDTYQCVAGPMPSSYDAGPFGLAGVETSSQTEYRQAGLYLPASVAPASNQDAFVVPQTLLGKRRRDEDDASSEADNSQGRYVRQKGQGQDGHYNQGLGCRTVHEQDSLQTCHQDPDKKR</sequence>
<accession>A0ACC0U3Z5</accession>